<comment type="caution">
    <text evidence="2">The sequence shown here is derived from an EMBL/GenBank/DDBJ whole genome shotgun (WGS) entry which is preliminary data.</text>
</comment>
<evidence type="ECO:0000313" key="2">
    <source>
        <dbReference type="EMBL" id="CAL4096183.1"/>
    </source>
</evidence>
<name>A0AAV2QS38_MEGNR</name>
<evidence type="ECO:0000256" key="1">
    <source>
        <dbReference type="SAM" id="Phobius"/>
    </source>
</evidence>
<protein>
    <submittedName>
        <fullName evidence="2">Uncharacterized protein</fullName>
    </submittedName>
</protein>
<organism evidence="2 3">
    <name type="scientific">Meganyctiphanes norvegica</name>
    <name type="common">Northern krill</name>
    <name type="synonym">Thysanopoda norvegica</name>
    <dbReference type="NCBI Taxonomy" id="48144"/>
    <lineage>
        <taxon>Eukaryota</taxon>
        <taxon>Metazoa</taxon>
        <taxon>Ecdysozoa</taxon>
        <taxon>Arthropoda</taxon>
        <taxon>Crustacea</taxon>
        <taxon>Multicrustacea</taxon>
        <taxon>Malacostraca</taxon>
        <taxon>Eumalacostraca</taxon>
        <taxon>Eucarida</taxon>
        <taxon>Euphausiacea</taxon>
        <taxon>Euphausiidae</taxon>
        <taxon>Meganyctiphanes</taxon>
    </lineage>
</organism>
<feature type="transmembrane region" description="Helical" evidence="1">
    <location>
        <begin position="41"/>
        <end position="64"/>
    </location>
</feature>
<accession>A0AAV2QS38</accession>
<proteinExistence type="predicted"/>
<dbReference type="Proteomes" id="UP001497623">
    <property type="component" value="Unassembled WGS sequence"/>
</dbReference>
<sequence>MTGGMEYDLLLEEDLSNGTYRELEEQEMIEENTHAINIATAYLLLTIFTFFTMLVTVVLIMHYCERKRLGFSRELLILPKGPVPSYMTVMTTDDVGLPQCHGHYQFHPILTQPPTGLRGLWSPKNVLYSCGKSMRPFEQRSLQHSYGSVGQDSASCQMCGHGETTEHKHQCKQSFNKDSVNHE</sequence>
<reference evidence="2 3" key="1">
    <citation type="submission" date="2024-05" db="EMBL/GenBank/DDBJ databases">
        <authorList>
            <person name="Wallberg A."/>
        </authorList>
    </citation>
    <scope>NUCLEOTIDE SEQUENCE [LARGE SCALE GENOMIC DNA]</scope>
</reference>
<dbReference type="EMBL" id="CAXKWB010009828">
    <property type="protein sequence ID" value="CAL4096183.1"/>
    <property type="molecule type" value="Genomic_DNA"/>
</dbReference>
<keyword evidence="1" id="KW-0472">Membrane</keyword>
<dbReference type="AlphaFoldDB" id="A0AAV2QS38"/>
<evidence type="ECO:0000313" key="3">
    <source>
        <dbReference type="Proteomes" id="UP001497623"/>
    </source>
</evidence>
<keyword evidence="3" id="KW-1185">Reference proteome</keyword>
<gene>
    <name evidence="2" type="ORF">MNOR_LOCUS15601</name>
</gene>
<keyword evidence="1" id="KW-0812">Transmembrane</keyword>
<keyword evidence="1" id="KW-1133">Transmembrane helix</keyword>